<accession>A0A0E9W0U5</accession>
<sequence length="33" mass="3935">MGQFPRPLPTLLHRNHMAFFLVQCEYPSLKQFS</sequence>
<evidence type="ECO:0000313" key="1">
    <source>
        <dbReference type="EMBL" id="JAH83982.1"/>
    </source>
</evidence>
<reference evidence="1" key="1">
    <citation type="submission" date="2014-11" db="EMBL/GenBank/DDBJ databases">
        <authorList>
            <person name="Amaro Gonzalez C."/>
        </authorList>
    </citation>
    <scope>NUCLEOTIDE SEQUENCE</scope>
</reference>
<reference evidence="1" key="2">
    <citation type="journal article" date="2015" name="Fish Shellfish Immunol.">
        <title>Early steps in the European eel (Anguilla anguilla)-Vibrio vulnificus interaction in the gills: Role of the RtxA13 toxin.</title>
        <authorList>
            <person name="Callol A."/>
            <person name="Pajuelo D."/>
            <person name="Ebbesson L."/>
            <person name="Teles M."/>
            <person name="MacKenzie S."/>
            <person name="Amaro C."/>
        </authorList>
    </citation>
    <scope>NUCLEOTIDE SEQUENCE</scope>
</reference>
<organism evidence="1">
    <name type="scientific">Anguilla anguilla</name>
    <name type="common">European freshwater eel</name>
    <name type="synonym">Muraena anguilla</name>
    <dbReference type="NCBI Taxonomy" id="7936"/>
    <lineage>
        <taxon>Eukaryota</taxon>
        <taxon>Metazoa</taxon>
        <taxon>Chordata</taxon>
        <taxon>Craniata</taxon>
        <taxon>Vertebrata</taxon>
        <taxon>Euteleostomi</taxon>
        <taxon>Actinopterygii</taxon>
        <taxon>Neopterygii</taxon>
        <taxon>Teleostei</taxon>
        <taxon>Anguilliformes</taxon>
        <taxon>Anguillidae</taxon>
        <taxon>Anguilla</taxon>
    </lineage>
</organism>
<proteinExistence type="predicted"/>
<dbReference type="EMBL" id="GBXM01054660">
    <property type="protein sequence ID" value="JAH53917.1"/>
    <property type="molecule type" value="Transcribed_RNA"/>
</dbReference>
<protein>
    <submittedName>
        <fullName evidence="1">Uncharacterized protein</fullName>
    </submittedName>
</protein>
<dbReference type="EMBL" id="GBXM01024595">
    <property type="protein sequence ID" value="JAH83982.1"/>
    <property type="molecule type" value="Transcribed_RNA"/>
</dbReference>
<name>A0A0E9W0U5_ANGAN</name>
<dbReference type="AlphaFoldDB" id="A0A0E9W0U5"/>